<comment type="caution">
    <text evidence="1">The sequence shown here is derived from an EMBL/GenBank/DDBJ whole genome shotgun (WGS) entry which is preliminary data.</text>
</comment>
<protein>
    <recommendedName>
        <fullName evidence="3">Thymidine phosphorylase</fullName>
    </recommendedName>
</protein>
<keyword evidence="2" id="KW-1185">Reference proteome</keyword>
<organism evidence="1 2">
    <name type="scientific">Noviherbaspirillum denitrificans</name>
    <dbReference type="NCBI Taxonomy" id="1968433"/>
    <lineage>
        <taxon>Bacteria</taxon>
        <taxon>Pseudomonadati</taxon>
        <taxon>Pseudomonadota</taxon>
        <taxon>Betaproteobacteria</taxon>
        <taxon>Burkholderiales</taxon>
        <taxon>Oxalobacteraceae</taxon>
        <taxon>Noviherbaspirillum</taxon>
    </lineage>
</organism>
<accession>A0A254TJE4</accession>
<evidence type="ECO:0000313" key="1">
    <source>
        <dbReference type="EMBL" id="OWW19828.1"/>
    </source>
</evidence>
<dbReference type="AlphaFoldDB" id="A0A254TJE4"/>
<dbReference type="OrthoDB" id="8571923at2"/>
<name>A0A254TJE4_9BURK</name>
<reference evidence="1 2" key="1">
    <citation type="submission" date="2016-02" db="EMBL/GenBank/DDBJ databases">
        <authorList>
            <person name="Wen L."/>
            <person name="He K."/>
            <person name="Yang H."/>
        </authorList>
    </citation>
    <scope>NUCLEOTIDE SEQUENCE [LARGE SCALE GENOMIC DNA]</scope>
    <source>
        <strain evidence="1 2">TSA40</strain>
    </source>
</reference>
<dbReference type="Proteomes" id="UP000197535">
    <property type="component" value="Unassembled WGS sequence"/>
</dbReference>
<proteinExistence type="predicted"/>
<dbReference type="Pfam" id="PF07793">
    <property type="entry name" value="DUF1631"/>
    <property type="match status" value="1"/>
</dbReference>
<gene>
    <name evidence="1" type="ORF">AYR66_10275</name>
</gene>
<sequence length="758" mass="84638">MAENEYKRLLIAAKERALTGLLSVVQRAMQDTDKYIVEQLSEARSGLDHSTLTSVRHFLRQDGNVFLRRMDELYRNSLERAMQTMYVDLRAGMRNKTANELSLIDDDAVTHQIEVGKLAERMRDANEEHIGRLNVIIAQLHGQREAKERENPFRPYLLARALYEAIKDTANDETKARVLFDQLSNALAQHLPGYYQSIREVFETSGVFGRFQAQRSRAAHNQRYFGAPPMDPSMATRVMPGLHRMLESMQAGGANGPQGESVEDFIRQMFMPSRSIGFGLGGDPLKVRDFPPNPLVAKLSDFQSKAARKEPVAAAIEPGKNALPALREQMGLDNASPTERMTVDVVSMLFEFILTDDQVTPEMRRQIGRLQVPILKAALLDQELMHDETHPVRLLLNRLGTAAVSADPVTPAGRTLTAEIERVVDKVLAEFGTDTAVFATCANEFEAFLTRFLRKEDNLAARGIDAVEDAERFSVLLTNVTKALCDVLVPLNVDKRISDVIILVWPHVLVHAAWQDKLANIGQDDAAGMFRQFHSALPELVWSLQEKSPQQRTALIRLLPDLVKRLRKALDIIQLPEEDAKQILDQLVDMHTQVLRGQPKPGAPEQLSLDDLRKEFARVAFSWDRASWELPEPPAPREDIILEIFTRHGANADLNLGVNTVSSTAADRDFLAQTYLLGTRVAFRGPDGGKIAGQLVWISTHRSLYLFKQEGKTALAVYSPAALLEALRAEAIIPVEYAPVFERAVESLLFGAGSIANA</sequence>
<evidence type="ECO:0000313" key="2">
    <source>
        <dbReference type="Proteomes" id="UP000197535"/>
    </source>
</evidence>
<evidence type="ECO:0008006" key="3">
    <source>
        <dbReference type="Google" id="ProtNLM"/>
    </source>
</evidence>
<dbReference type="RefSeq" id="WP_088706735.1">
    <property type="nucleotide sequence ID" value="NZ_LSTO01000001.1"/>
</dbReference>
<dbReference type="InterPro" id="IPR012434">
    <property type="entry name" value="DUF1631"/>
</dbReference>
<dbReference type="EMBL" id="LSTO01000001">
    <property type="protein sequence ID" value="OWW19828.1"/>
    <property type="molecule type" value="Genomic_DNA"/>
</dbReference>